<dbReference type="InterPro" id="IPR036052">
    <property type="entry name" value="TrpB-like_PALP_sf"/>
</dbReference>
<keyword evidence="4" id="KW-0663">Pyridoxal phosphate</keyword>
<evidence type="ECO:0000256" key="5">
    <source>
        <dbReference type="ARBA" id="ARBA00023239"/>
    </source>
</evidence>
<evidence type="ECO:0000256" key="3">
    <source>
        <dbReference type="ARBA" id="ARBA00012093"/>
    </source>
</evidence>
<gene>
    <name evidence="8" type="ORF">M378DRAFT_191015</name>
</gene>
<feature type="domain" description="Tryptophan synthase beta chain-like PALP" evidence="7">
    <location>
        <begin position="6"/>
        <end position="292"/>
    </location>
</feature>
<dbReference type="EC" id="4.3.1.17" evidence="3"/>
<dbReference type="GO" id="GO:0009097">
    <property type="term" value="P:isoleucine biosynthetic process"/>
    <property type="evidence" value="ECO:0007669"/>
    <property type="project" value="TreeGrafter"/>
</dbReference>
<protein>
    <recommendedName>
        <fullName evidence="3">L-serine ammonia-lyase</fullName>
        <ecNumber evidence="3">4.3.1.17</ecNumber>
    </recommendedName>
</protein>
<organism evidence="8 9">
    <name type="scientific">Amanita muscaria (strain Koide BX008)</name>
    <dbReference type="NCBI Taxonomy" id="946122"/>
    <lineage>
        <taxon>Eukaryota</taxon>
        <taxon>Fungi</taxon>
        <taxon>Dikarya</taxon>
        <taxon>Basidiomycota</taxon>
        <taxon>Agaricomycotina</taxon>
        <taxon>Agaricomycetes</taxon>
        <taxon>Agaricomycetidae</taxon>
        <taxon>Agaricales</taxon>
        <taxon>Pluteineae</taxon>
        <taxon>Amanitaceae</taxon>
        <taxon>Amanita</taxon>
    </lineage>
</organism>
<dbReference type="STRING" id="946122.A0A0C2X3A2"/>
<evidence type="ECO:0000313" key="9">
    <source>
        <dbReference type="Proteomes" id="UP000054549"/>
    </source>
</evidence>
<dbReference type="Proteomes" id="UP000054549">
    <property type="component" value="Unassembled WGS sequence"/>
</dbReference>
<dbReference type="InterPro" id="IPR050147">
    <property type="entry name" value="Ser/Thr_Dehydratase"/>
</dbReference>
<accession>A0A0C2X3A2</accession>
<reference evidence="8 9" key="1">
    <citation type="submission" date="2014-04" db="EMBL/GenBank/DDBJ databases">
        <title>Evolutionary Origins and Diversification of the Mycorrhizal Mutualists.</title>
        <authorList>
            <consortium name="DOE Joint Genome Institute"/>
            <consortium name="Mycorrhizal Genomics Consortium"/>
            <person name="Kohler A."/>
            <person name="Kuo A."/>
            <person name="Nagy L.G."/>
            <person name="Floudas D."/>
            <person name="Copeland A."/>
            <person name="Barry K.W."/>
            <person name="Cichocki N."/>
            <person name="Veneault-Fourrey C."/>
            <person name="LaButti K."/>
            <person name="Lindquist E.A."/>
            <person name="Lipzen A."/>
            <person name="Lundell T."/>
            <person name="Morin E."/>
            <person name="Murat C."/>
            <person name="Riley R."/>
            <person name="Ohm R."/>
            <person name="Sun H."/>
            <person name="Tunlid A."/>
            <person name="Henrissat B."/>
            <person name="Grigoriev I.V."/>
            <person name="Hibbett D.S."/>
            <person name="Martin F."/>
        </authorList>
    </citation>
    <scope>NUCLEOTIDE SEQUENCE [LARGE SCALE GENOMIC DNA]</scope>
    <source>
        <strain evidence="8 9">Koide BX008</strain>
    </source>
</reference>
<comment type="catalytic activity">
    <reaction evidence="6">
        <text>L-serine = pyruvate + NH4(+)</text>
        <dbReference type="Rhea" id="RHEA:19169"/>
        <dbReference type="ChEBI" id="CHEBI:15361"/>
        <dbReference type="ChEBI" id="CHEBI:28938"/>
        <dbReference type="ChEBI" id="CHEBI:33384"/>
        <dbReference type="EC" id="4.3.1.17"/>
    </reaction>
</comment>
<dbReference type="AlphaFoldDB" id="A0A0C2X3A2"/>
<dbReference type="PANTHER" id="PTHR48078">
    <property type="entry name" value="THREONINE DEHYDRATASE, MITOCHONDRIAL-RELATED"/>
    <property type="match status" value="1"/>
</dbReference>
<evidence type="ECO:0000256" key="1">
    <source>
        <dbReference type="ARBA" id="ARBA00001933"/>
    </source>
</evidence>
<keyword evidence="5" id="KW-0456">Lyase</keyword>
<comment type="similarity">
    <text evidence="2">Belongs to the serine/threonine dehydratase family.</text>
</comment>
<dbReference type="OrthoDB" id="7773036at2759"/>
<proteinExistence type="inferred from homology"/>
<dbReference type="PANTHER" id="PTHR48078:SF2">
    <property type="entry name" value="CATABOLIC L-SERINE_THREONINE DEHYDRATASE"/>
    <property type="match status" value="1"/>
</dbReference>
<evidence type="ECO:0000256" key="6">
    <source>
        <dbReference type="ARBA" id="ARBA00049406"/>
    </source>
</evidence>
<dbReference type="EMBL" id="KN818228">
    <property type="protein sequence ID" value="KIL68632.1"/>
    <property type="molecule type" value="Genomic_DNA"/>
</dbReference>
<dbReference type="GO" id="GO:0004794">
    <property type="term" value="F:threonine deaminase activity"/>
    <property type="evidence" value="ECO:0007669"/>
    <property type="project" value="TreeGrafter"/>
</dbReference>
<dbReference type="GO" id="GO:0003941">
    <property type="term" value="F:L-serine ammonia-lyase activity"/>
    <property type="evidence" value="ECO:0007669"/>
    <property type="project" value="UniProtKB-EC"/>
</dbReference>
<dbReference type="GO" id="GO:0006567">
    <property type="term" value="P:L-threonine catabolic process"/>
    <property type="evidence" value="ECO:0007669"/>
    <property type="project" value="TreeGrafter"/>
</dbReference>
<evidence type="ECO:0000256" key="4">
    <source>
        <dbReference type="ARBA" id="ARBA00022898"/>
    </source>
</evidence>
<dbReference type="HOGENOM" id="CLU_021152_3_0_1"/>
<sequence length="361" mass="38845">MSNMWQETPLIYSDTLSNILDASVYLKLENLQPCHSFKLRGISHFVKWAKDTNGPSLHAVIASGGNAGLAAACAANGLDVKCTVYLPVGASETTLRLLRQQKASVVVTGAFYSETLSAAKQVLEKDQNAVMIPAYDDPKVWEGHATIITEISKQMSVRPDAVFCSVGGGGLLGGLIVGCQLTIGSDCFYHSMSLNNGRFNSTSKLLPPTVDLVFDDAHEVYLARFNSFSSKASGSLGASEPAAKVVKMALERTGGTKCVSISDEFSMQACLNFADDHKMLVELACSTTLVPAYNPGLFNRLVPRSGCRNLRPVVVFVVCGGFKTSMSDLHDFKRHLENNMAKETDDLVVKYDDGQVSAGIV</sequence>
<dbReference type="Gene3D" id="3.40.50.1100">
    <property type="match status" value="2"/>
</dbReference>
<dbReference type="SUPFAM" id="SSF53686">
    <property type="entry name" value="Tryptophan synthase beta subunit-like PLP-dependent enzymes"/>
    <property type="match status" value="1"/>
</dbReference>
<name>A0A0C2X3A2_AMAMK</name>
<dbReference type="InterPro" id="IPR001926">
    <property type="entry name" value="TrpB-like_PALP"/>
</dbReference>
<dbReference type="Pfam" id="PF00291">
    <property type="entry name" value="PALP"/>
    <property type="match status" value="1"/>
</dbReference>
<evidence type="ECO:0000313" key="8">
    <source>
        <dbReference type="EMBL" id="KIL68632.1"/>
    </source>
</evidence>
<dbReference type="GO" id="GO:0006565">
    <property type="term" value="P:L-serine catabolic process"/>
    <property type="evidence" value="ECO:0007669"/>
    <property type="project" value="TreeGrafter"/>
</dbReference>
<comment type="cofactor">
    <cofactor evidence="1">
        <name>pyridoxal 5'-phosphate</name>
        <dbReference type="ChEBI" id="CHEBI:597326"/>
    </cofactor>
</comment>
<evidence type="ECO:0000256" key="2">
    <source>
        <dbReference type="ARBA" id="ARBA00010869"/>
    </source>
</evidence>
<dbReference type="InParanoid" id="A0A0C2X3A2"/>
<evidence type="ECO:0000259" key="7">
    <source>
        <dbReference type="Pfam" id="PF00291"/>
    </source>
</evidence>
<keyword evidence="9" id="KW-1185">Reference proteome</keyword>